<dbReference type="GO" id="GO:0003962">
    <property type="term" value="F:cystathionine gamma-synthase activity"/>
    <property type="evidence" value="ECO:0007669"/>
    <property type="project" value="UniProtKB-EC"/>
</dbReference>
<comment type="caution">
    <text evidence="12">The sequence shown here is derived from an EMBL/GenBank/DDBJ whole genome shotgun (WGS) entry which is preliminary data.</text>
</comment>
<keyword evidence="13" id="KW-1185">Reference proteome</keyword>
<evidence type="ECO:0000256" key="9">
    <source>
        <dbReference type="ARBA" id="ARBA00066530"/>
    </source>
</evidence>
<gene>
    <name evidence="12" type="ORF">TRV_05515</name>
</gene>
<evidence type="ECO:0000256" key="1">
    <source>
        <dbReference type="ARBA" id="ARBA00001933"/>
    </source>
</evidence>
<dbReference type="GO" id="GO:0019346">
    <property type="term" value="P:transsulfuration"/>
    <property type="evidence" value="ECO:0007669"/>
    <property type="project" value="InterPro"/>
</dbReference>
<dbReference type="InterPro" id="IPR015424">
    <property type="entry name" value="PyrdxlP-dep_Trfase"/>
</dbReference>
<dbReference type="Proteomes" id="UP000008383">
    <property type="component" value="Unassembled WGS sequence"/>
</dbReference>
<evidence type="ECO:0000256" key="2">
    <source>
        <dbReference type="ARBA" id="ARBA00022605"/>
    </source>
</evidence>
<comment type="pathway">
    <text evidence="8">Amino-acid biosynthesis; L-methionine biosynthesis via de novo pathway; L-cystathionine from O-succinyl-L-homoserine: step 1/1.</text>
</comment>
<proteinExistence type="predicted"/>
<protein>
    <recommendedName>
        <fullName evidence="9">cystathionine gamma-synthase</fullName>
        <ecNumber evidence="9">2.5.1.48</ecNumber>
    </recommendedName>
    <alternativeName>
        <fullName evidence="10">O-succinylhomoserine (thiol)-lyase</fullName>
    </alternativeName>
</protein>
<dbReference type="PANTHER" id="PTHR42699">
    <property type="match status" value="1"/>
</dbReference>
<keyword evidence="4" id="KW-0663">Pyridoxal phosphate</keyword>
<feature type="compositionally biased region" description="Polar residues" evidence="11">
    <location>
        <begin position="202"/>
        <end position="212"/>
    </location>
</feature>
<dbReference type="FunFam" id="3.40.640.10:FF:000111">
    <property type="entry name" value="Cystathionine gamma-synthase"/>
    <property type="match status" value="1"/>
</dbReference>
<evidence type="ECO:0000256" key="6">
    <source>
        <dbReference type="ARBA" id="ARBA00051441"/>
    </source>
</evidence>
<keyword evidence="5" id="KW-0486">Methionine biosynthesis</keyword>
<organism evidence="12 13">
    <name type="scientific">Trichophyton verrucosum (strain HKI 0517)</name>
    <dbReference type="NCBI Taxonomy" id="663202"/>
    <lineage>
        <taxon>Eukaryota</taxon>
        <taxon>Fungi</taxon>
        <taxon>Dikarya</taxon>
        <taxon>Ascomycota</taxon>
        <taxon>Pezizomycotina</taxon>
        <taxon>Eurotiomycetes</taxon>
        <taxon>Eurotiomycetidae</taxon>
        <taxon>Onygenales</taxon>
        <taxon>Arthrodermataceae</taxon>
        <taxon>Trichophyton</taxon>
    </lineage>
</organism>
<comment type="catalytic activity">
    <reaction evidence="6">
        <text>O-succinyl-L-homoserine + L-cysteine = L,L-cystathionine + succinate + H(+)</text>
        <dbReference type="Rhea" id="RHEA:20397"/>
        <dbReference type="ChEBI" id="CHEBI:15378"/>
        <dbReference type="ChEBI" id="CHEBI:30031"/>
        <dbReference type="ChEBI" id="CHEBI:35235"/>
        <dbReference type="ChEBI" id="CHEBI:57661"/>
        <dbReference type="ChEBI" id="CHEBI:58161"/>
        <dbReference type="EC" id="2.5.1.48"/>
    </reaction>
</comment>
<dbReference type="GeneID" id="9584123"/>
<dbReference type="HOGENOM" id="CLU_011302_1_0_1"/>
<dbReference type="KEGG" id="tve:TRV_05515"/>
<feature type="region of interest" description="Disordered" evidence="11">
    <location>
        <begin position="172"/>
        <end position="215"/>
    </location>
</feature>
<evidence type="ECO:0000256" key="5">
    <source>
        <dbReference type="ARBA" id="ARBA00023167"/>
    </source>
</evidence>
<evidence type="ECO:0000313" key="13">
    <source>
        <dbReference type="Proteomes" id="UP000008383"/>
    </source>
</evidence>
<reference evidence="13" key="1">
    <citation type="journal article" date="2011" name="Genome Biol.">
        <title>Comparative and functional genomics provide insights into the pathogenicity of dermatophytic fungi.</title>
        <authorList>
            <person name="Burmester A."/>
            <person name="Shelest E."/>
            <person name="Gloeckner G."/>
            <person name="Heddergott C."/>
            <person name="Schindler S."/>
            <person name="Staib P."/>
            <person name="Heidel A."/>
            <person name="Felder M."/>
            <person name="Petzold A."/>
            <person name="Szafranski K."/>
            <person name="Feuermann M."/>
            <person name="Pedruzzi I."/>
            <person name="Priebe S."/>
            <person name="Groth M."/>
            <person name="Winkler R."/>
            <person name="Li W."/>
            <person name="Kniemeyer O."/>
            <person name="Schroeckh V."/>
            <person name="Hertweck C."/>
            <person name="Hube B."/>
            <person name="White T.C."/>
            <person name="Platzer M."/>
            <person name="Guthke R."/>
            <person name="Heitman J."/>
            <person name="Woestemeyer J."/>
            <person name="Zipfel P.F."/>
            <person name="Monod M."/>
            <person name="Brakhage A.A."/>
        </authorList>
    </citation>
    <scope>NUCLEOTIDE SEQUENCE [LARGE SCALE GENOMIC DNA]</scope>
    <source>
        <strain evidence="13">HKI 0517</strain>
    </source>
</reference>
<dbReference type="PROSITE" id="PS00868">
    <property type="entry name" value="CYS_MET_METAB_PP"/>
    <property type="match status" value="1"/>
</dbReference>
<evidence type="ECO:0000256" key="4">
    <source>
        <dbReference type="ARBA" id="ARBA00022898"/>
    </source>
</evidence>
<evidence type="ECO:0000313" key="12">
    <source>
        <dbReference type="EMBL" id="EFE39779.1"/>
    </source>
</evidence>
<dbReference type="EMBL" id="ACYE01000293">
    <property type="protein sequence ID" value="EFE39779.1"/>
    <property type="molecule type" value="Genomic_DNA"/>
</dbReference>
<evidence type="ECO:0000256" key="7">
    <source>
        <dbReference type="ARBA" id="ARBA00058439"/>
    </source>
</evidence>
<name>D4DEE8_TRIVH</name>
<dbReference type="InterPro" id="IPR000277">
    <property type="entry name" value="Cys/Met-Metab_PyrdxlP-dep_enz"/>
</dbReference>
<dbReference type="InterPro" id="IPR015422">
    <property type="entry name" value="PyrdxlP-dep_Trfase_small"/>
</dbReference>
<dbReference type="InterPro" id="IPR015421">
    <property type="entry name" value="PyrdxlP-dep_Trfase_major"/>
</dbReference>
<dbReference type="OrthoDB" id="10047078at2759"/>
<sequence length="610" mass="66991">MSVDQPVGGSVPPNTAHAISVSLPTWEANVGYEEGDAKVINAMTTGYPRFFVHKSIQCLANEVIARFGRQGDAAMLFPSLKTATCCRDFLLSKIPEEGKPGVRIVRLVMPPQITPAELNGITSELCAVLYPQKYGSISKQVWQHSGSGISSRRGEFCLKALKGGYLVEESQAQGQGQAKGAKTDSVIHKGPKRYQKVESHGSTKQAEPTSTGEGEFSQFIEERFGRNLDMCLANNAKLAVKRRIAGTLSATEADSHNPENARIPGLNEEHIMLYPTGMNSIFNVHQLLLKARGPMKSICFGFPYIDTLKILEKWGPGVLFYGLCSTEEIDDLEKRLESGERYLALFTEFPGNPLLRSPDLERIYALSRKYEFAVVVDESLGNFINVNVLPFADVVVSSLTKIFSGDSNVMGGSAVFNPHGQFYALLKEVLAQEYEDDYWAEDAVFLERNSRDFVGRVERINRSAETLTSLLESSPLGKSNIALGMDLGSVFLLTLCIVKDVYYPKNSPTKAFYDRCRNQGGGYGGLFSVTFHTPEAAATFFNNLAVLKGPSLGTNFTLRFVLSCVLCKAKSLNVPSDLVRISVGLEDVDDLKKRITYALEAVETKLGKSS</sequence>
<dbReference type="EC" id="2.5.1.48" evidence="9"/>
<dbReference type="RefSeq" id="XP_003020397.1">
    <property type="nucleotide sequence ID" value="XM_003020351.1"/>
</dbReference>
<dbReference type="AlphaFoldDB" id="D4DEE8"/>
<evidence type="ECO:0000256" key="10">
    <source>
        <dbReference type="ARBA" id="ARBA00083849"/>
    </source>
</evidence>
<keyword evidence="3" id="KW-0808">Transferase</keyword>
<dbReference type="PANTHER" id="PTHR42699:SF1">
    <property type="entry name" value="CYSTATHIONINE GAMMA-SYNTHASE-RELATED"/>
    <property type="match status" value="1"/>
</dbReference>
<accession>D4DEE8</accession>
<evidence type="ECO:0000256" key="11">
    <source>
        <dbReference type="SAM" id="MobiDB-lite"/>
    </source>
</evidence>
<comment type="function">
    <text evidence="7">Catalyzes the formation of L-cystathionine from O-succinyl-L-homoserine (OSHS) and L-cysteine, via a gamma-replacement reaction. In the absence of thiol, catalyzes gamma-elimination to form 2-oxobutanoate, succinate and ammonia.</text>
</comment>
<evidence type="ECO:0000256" key="3">
    <source>
        <dbReference type="ARBA" id="ARBA00022679"/>
    </source>
</evidence>
<dbReference type="SUPFAM" id="SSF53383">
    <property type="entry name" value="PLP-dependent transferases"/>
    <property type="match status" value="1"/>
</dbReference>
<dbReference type="InterPro" id="IPR051750">
    <property type="entry name" value="Trans-sulfuration_enzymes"/>
</dbReference>
<dbReference type="Gene3D" id="3.90.1150.10">
    <property type="entry name" value="Aspartate Aminotransferase, domain 1"/>
    <property type="match status" value="1"/>
</dbReference>
<comment type="cofactor">
    <cofactor evidence="1">
        <name>pyridoxal 5'-phosphate</name>
        <dbReference type="ChEBI" id="CHEBI:597326"/>
    </cofactor>
</comment>
<dbReference type="Pfam" id="PF01053">
    <property type="entry name" value="Cys_Met_Meta_PP"/>
    <property type="match status" value="1"/>
</dbReference>
<keyword evidence="2" id="KW-0028">Amino-acid biosynthesis</keyword>
<dbReference type="GO" id="GO:0009086">
    <property type="term" value="P:methionine biosynthetic process"/>
    <property type="evidence" value="ECO:0007669"/>
    <property type="project" value="UniProtKB-KW"/>
</dbReference>
<evidence type="ECO:0000256" key="8">
    <source>
        <dbReference type="ARBA" id="ARBA00060510"/>
    </source>
</evidence>
<dbReference type="Gene3D" id="3.40.640.10">
    <property type="entry name" value="Type I PLP-dependent aspartate aminotransferase-like (Major domain)"/>
    <property type="match status" value="1"/>
</dbReference>
<dbReference type="GO" id="GO:0030170">
    <property type="term" value="F:pyridoxal phosphate binding"/>
    <property type="evidence" value="ECO:0007669"/>
    <property type="project" value="InterPro"/>
</dbReference>
<dbReference type="InterPro" id="IPR054542">
    <property type="entry name" value="Cys_met_metab_PP"/>
</dbReference>